<gene>
    <name evidence="13" type="ORF">TT172_LOCUS3002</name>
</gene>
<comment type="function">
    <text evidence="7 8">DNA-dependent RNA polymerase catalyzes the transcription of DNA into RNA using the four ribonucleoside triphosphates as substrates. Specific core component of RNA polymerase III which synthesizes small RNAs, such as 5S rRNA and tRNAs.</text>
</comment>
<evidence type="ECO:0000259" key="10">
    <source>
        <dbReference type="Pfam" id="PF05645"/>
    </source>
</evidence>
<evidence type="ECO:0000256" key="1">
    <source>
        <dbReference type="ARBA" id="ARBA00004123"/>
    </source>
</evidence>
<dbReference type="AlphaFoldDB" id="A0A446BDR2"/>
<evidence type="ECO:0000256" key="9">
    <source>
        <dbReference type="SAM" id="MobiDB-lite"/>
    </source>
</evidence>
<feature type="domain" description="DNA-directed RNA polymerase III subunit RPC3 winged-helix" evidence="12">
    <location>
        <begin position="515"/>
        <end position="590"/>
    </location>
</feature>
<dbReference type="Pfam" id="PF22536">
    <property type="entry name" value="WHD_POLR3C"/>
    <property type="match status" value="1"/>
</dbReference>
<dbReference type="InterPro" id="IPR013197">
    <property type="entry name" value="RNA_pol_III_RPC82-rel_HTH"/>
</dbReference>
<feature type="region of interest" description="Disordered" evidence="9">
    <location>
        <begin position="145"/>
        <end position="167"/>
    </location>
</feature>
<dbReference type="GO" id="GO:0003697">
    <property type="term" value="F:single-stranded DNA binding"/>
    <property type="evidence" value="ECO:0007669"/>
    <property type="project" value="UniProtKB-UniRule"/>
</dbReference>
<evidence type="ECO:0000259" key="12">
    <source>
        <dbReference type="Pfam" id="PF22536"/>
    </source>
</evidence>
<comment type="similarity">
    <text evidence="2 8">Belongs to the RNA polymerase beta chain family.</text>
</comment>
<feature type="domain" description="RNA polymerase III Rpc82 C -terminal" evidence="10">
    <location>
        <begin position="178"/>
        <end position="510"/>
    </location>
</feature>
<dbReference type="GO" id="GO:0006351">
    <property type="term" value="P:DNA-templated transcription"/>
    <property type="evidence" value="ECO:0007669"/>
    <property type="project" value="InterPro"/>
</dbReference>
<dbReference type="InterPro" id="IPR008806">
    <property type="entry name" value="RNA_pol_III_Rpc82_C"/>
</dbReference>
<dbReference type="Pfam" id="PF05645">
    <property type="entry name" value="RNA_pol_Rpc82"/>
    <property type="match status" value="1"/>
</dbReference>
<dbReference type="InterPro" id="IPR039748">
    <property type="entry name" value="RPC3"/>
</dbReference>
<evidence type="ECO:0000256" key="2">
    <source>
        <dbReference type="ARBA" id="ARBA00006835"/>
    </source>
</evidence>
<feature type="compositionally biased region" description="Low complexity" evidence="9">
    <location>
        <begin position="439"/>
        <end position="451"/>
    </location>
</feature>
<evidence type="ECO:0000256" key="3">
    <source>
        <dbReference type="ARBA" id="ARBA00011206"/>
    </source>
</evidence>
<sequence>MLVTKPVAELCALLVYELYGELPSRIFAALLSKGRSTLPQLVQHTSMTPRQLRHGLAVLQQHNLLFYHLDPGAEFATYEANAEHAYNLVRTGKILEMIDTSFGPAAKDVMQSLLLAGQTRISDLVAAYQSKIEQENQAAALNGANDDLAPEANGVHGDHQPPKKAGPLVKSAAHLNSIICRLVEAELIDVVHAKTFESPSDVLKIVEKEVMDKHFPSGVKGNKAKIELQERIAQGLRKVRAESKSLKRKLEQNGSAAKRRRLLTGIGMTNGANGFHDEDMDPALDPKQVIRINYEKCIVDLRNRRLVQFVTDMLGETTAYVYGVLLKLLTKDISRSRPDPVMDAGEDEEEADAKGPGFVTTEQILDNLKTSIDLSLGIGKADKRQISLRAAEKIEQFAPKSKALVEEAAVDGEASEDEDEDEDDSEEESDYDADYKPPAANGTNGVKGVNGVNGAAVKFDESATLKERRLDRPTQLRQHLLLLSESRQRFVRHCGPDEWTVDFIPLMKALREAELDSVIERTSGRQGLRLVRILRAKGKLDEKALPNVALMRKPELQQKMLELQTAGFVDVQEVPRDVKADVKKSFFLWFCDVDRSLERLLDTSYKTMVHCIQVLEALREKERDVLETTKRTDVRGREKDTMRKEYYERYARFLECERKLFAQVSRVDDLVAVLRDF</sequence>
<feature type="region of interest" description="Disordered" evidence="9">
    <location>
        <begin position="406"/>
        <end position="451"/>
    </location>
</feature>
<dbReference type="Proteomes" id="UP000289323">
    <property type="component" value="Unassembled WGS sequence"/>
</dbReference>
<keyword evidence="4 8" id="KW-0240">DNA-directed RNA polymerase</keyword>
<dbReference type="InterPro" id="IPR055207">
    <property type="entry name" value="POLR3C_WHD"/>
</dbReference>
<feature type="domain" description="RNA polymerase III subunit RPC82-related helix-turn-helix" evidence="11">
    <location>
        <begin position="9"/>
        <end position="69"/>
    </location>
</feature>
<comment type="subunit">
    <text evidence="3 8">Component of the RNA polymerase III (Pol III) complex consisting of 17 subunits.</text>
</comment>
<dbReference type="GO" id="GO:0005666">
    <property type="term" value="C:RNA polymerase III complex"/>
    <property type="evidence" value="ECO:0007669"/>
    <property type="project" value="UniProtKB-UniRule"/>
</dbReference>
<evidence type="ECO:0000256" key="5">
    <source>
        <dbReference type="ARBA" id="ARBA00023163"/>
    </source>
</evidence>
<reference evidence="13 14" key="1">
    <citation type="submission" date="2018-04" db="EMBL/GenBank/DDBJ databases">
        <authorList>
            <person name="Huttner S."/>
            <person name="Dainat J."/>
        </authorList>
    </citation>
    <scope>NUCLEOTIDE SEQUENCE [LARGE SCALE GENOMIC DNA]</scope>
</reference>
<evidence type="ECO:0000256" key="6">
    <source>
        <dbReference type="ARBA" id="ARBA00023242"/>
    </source>
</evidence>
<proteinExistence type="inferred from homology"/>
<comment type="subcellular location">
    <subcellularLocation>
        <location evidence="1 8">Nucleus</location>
    </subcellularLocation>
</comment>
<dbReference type="PANTHER" id="PTHR12949">
    <property type="entry name" value="RNA POLYMERASE III DNA DIRECTED -RELATED"/>
    <property type="match status" value="1"/>
</dbReference>
<name>A0A446BDR2_9PEZI</name>
<dbReference type="EMBL" id="OUUZ01000005">
    <property type="protein sequence ID" value="SPQ20583.1"/>
    <property type="molecule type" value="Genomic_DNA"/>
</dbReference>
<dbReference type="InterPro" id="IPR036388">
    <property type="entry name" value="WH-like_DNA-bd_sf"/>
</dbReference>
<keyword evidence="5 8" id="KW-0804">Transcription</keyword>
<evidence type="ECO:0000259" key="11">
    <source>
        <dbReference type="Pfam" id="PF08221"/>
    </source>
</evidence>
<evidence type="ECO:0000256" key="7">
    <source>
        <dbReference type="ARBA" id="ARBA00025127"/>
    </source>
</evidence>
<keyword evidence="6 8" id="KW-0539">Nucleus</keyword>
<evidence type="ECO:0000256" key="8">
    <source>
        <dbReference type="RuleBase" id="RU367076"/>
    </source>
</evidence>
<evidence type="ECO:0000313" key="13">
    <source>
        <dbReference type="EMBL" id="SPQ20583.1"/>
    </source>
</evidence>
<evidence type="ECO:0000313" key="14">
    <source>
        <dbReference type="Proteomes" id="UP000289323"/>
    </source>
</evidence>
<dbReference type="PANTHER" id="PTHR12949:SF0">
    <property type="entry name" value="DNA-DIRECTED RNA POLYMERASE III SUBUNIT RPC3"/>
    <property type="match status" value="1"/>
</dbReference>
<dbReference type="Gene3D" id="1.10.10.10">
    <property type="entry name" value="Winged helix-like DNA-binding domain superfamily/Winged helix DNA-binding domain"/>
    <property type="match status" value="3"/>
</dbReference>
<evidence type="ECO:0000256" key="4">
    <source>
        <dbReference type="ARBA" id="ARBA00022478"/>
    </source>
</evidence>
<accession>A0A446BDR2</accession>
<dbReference type="Pfam" id="PF08221">
    <property type="entry name" value="HTH_9"/>
    <property type="match status" value="1"/>
</dbReference>
<organism evidence="13 14">
    <name type="scientific">Thermothielavioides terrestris</name>
    <dbReference type="NCBI Taxonomy" id="2587410"/>
    <lineage>
        <taxon>Eukaryota</taxon>
        <taxon>Fungi</taxon>
        <taxon>Dikarya</taxon>
        <taxon>Ascomycota</taxon>
        <taxon>Pezizomycotina</taxon>
        <taxon>Sordariomycetes</taxon>
        <taxon>Sordariomycetidae</taxon>
        <taxon>Sordariales</taxon>
        <taxon>Chaetomiaceae</taxon>
        <taxon>Thermothielavioides</taxon>
    </lineage>
</organism>
<feature type="region of interest" description="Disordered" evidence="9">
    <location>
        <begin position="336"/>
        <end position="355"/>
    </location>
</feature>
<protein>
    <recommendedName>
        <fullName evidence="8">DNA-directed RNA polymerase III subunit RPC3</fullName>
        <shortName evidence="8">RNA polymerase III subunit C3</shortName>
    </recommendedName>
</protein>
<feature type="compositionally biased region" description="Acidic residues" evidence="9">
    <location>
        <begin position="408"/>
        <end position="432"/>
    </location>
</feature>